<evidence type="ECO:0000313" key="1">
    <source>
        <dbReference type="EMBL" id="SFC37037.1"/>
    </source>
</evidence>
<evidence type="ECO:0008006" key="3">
    <source>
        <dbReference type="Google" id="ProtNLM"/>
    </source>
</evidence>
<reference evidence="1 2" key="1">
    <citation type="submission" date="2016-10" db="EMBL/GenBank/DDBJ databases">
        <authorList>
            <person name="Varghese N."/>
            <person name="Submissions S."/>
        </authorList>
    </citation>
    <scope>NUCLEOTIDE SEQUENCE [LARGE SCALE GENOMIC DNA]</scope>
    <source>
        <strain evidence="1 2">DSM 5563</strain>
    </source>
</reference>
<dbReference type="AlphaFoldDB" id="A0AAJ4W928"/>
<gene>
    <name evidence="1" type="ORF">SAMN02745723_102198</name>
</gene>
<comment type="caution">
    <text evidence="1">The sequence shown here is derived from an EMBL/GenBank/DDBJ whole genome shotgun (WGS) entry which is preliminary data.</text>
</comment>
<proteinExistence type="predicted"/>
<sequence>MRQEIQEGWAHFFLVTYWDSYDSIKAFAGDNYSIAVTYQDDEVFELLSDPFVFHHEVSQVNPI</sequence>
<protein>
    <recommendedName>
        <fullName evidence="3">Antibiotic biosynthesis monooxygenase</fullName>
    </recommendedName>
</protein>
<accession>A0AAJ4W928</accession>
<name>A0AAJ4W928_9GAMM</name>
<evidence type="ECO:0000313" key="2">
    <source>
        <dbReference type="Proteomes" id="UP000226420"/>
    </source>
</evidence>
<dbReference type="EMBL" id="FOLW01000002">
    <property type="protein sequence ID" value="SFC37037.1"/>
    <property type="molecule type" value="Genomic_DNA"/>
</dbReference>
<organism evidence="1 2">
    <name type="scientific">Pragia fontium DSM 5563 = ATCC 49100</name>
    <dbReference type="NCBI Taxonomy" id="1122977"/>
    <lineage>
        <taxon>Bacteria</taxon>
        <taxon>Pseudomonadati</taxon>
        <taxon>Pseudomonadota</taxon>
        <taxon>Gammaproteobacteria</taxon>
        <taxon>Enterobacterales</taxon>
        <taxon>Budviciaceae</taxon>
        <taxon>Pragia</taxon>
    </lineage>
</organism>
<dbReference type="Proteomes" id="UP000226420">
    <property type="component" value="Unassembled WGS sequence"/>
</dbReference>